<protein>
    <submittedName>
        <fullName evidence="2">Helix-turn-helix transcriptional regulator</fullName>
    </submittedName>
</protein>
<organism evidence="2 3">
    <name type="scientific">Cohnella cholangitidis</name>
    <dbReference type="NCBI Taxonomy" id="2598458"/>
    <lineage>
        <taxon>Bacteria</taxon>
        <taxon>Bacillati</taxon>
        <taxon>Bacillota</taxon>
        <taxon>Bacilli</taxon>
        <taxon>Bacillales</taxon>
        <taxon>Paenibacillaceae</taxon>
        <taxon>Cohnella</taxon>
    </lineage>
</organism>
<dbReference type="CDD" id="cd00093">
    <property type="entry name" value="HTH_XRE"/>
    <property type="match status" value="1"/>
</dbReference>
<accession>A0A7G5C5F4</accession>
<evidence type="ECO:0000259" key="1">
    <source>
        <dbReference type="PROSITE" id="PS50943"/>
    </source>
</evidence>
<dbReference type="SMART" id="SM00530">
    <property type="entry name" value="HTH_XRE"/>
    <property type="match status" value="1"/>
</dbReference>
<dbReference type="Gene3D" id="1.10.260.40">
    <property type="entry name" value="lambda repressor-like DNA-binding domains"/>
    <property type="match status" value="1"/>
</dbReference>
<name>A0A7G5C5F4_9BACL</name>
<dbReference type="InterPro" id="IPR010982">
    <property type="entry name" value="Lambda_DNA-bd_dom_sf"/>
</dbReference>
<dbReference type="AlphaFoldDB" id="A0A7G5C5F4"/>
<feature type="domain" description="HTH cro/C1-type" evidence="1">
    <location>
        <begin position="14"/>
        <end position="69"/>
    </location>
</feature>
<keyword evidence="3" id="KW-1185">Reference proteome</keyword>
<evidence type="ECO:0000313" key="3">
    <source>
        <dbReference type="Proteomes" id="UP000515679"/>
    </source>
</evidence>
<dbReference type="PROSITE" id="PS50943">
    <property type="entry name" value="HTH_CROC1"/>
    <property type="match status" value="1"/>
</dbReference>
<sequence>MEAVKRRHTPYNKFKAFLAENDIKQHELAATLDKSASAVNQNLNGTGGDFSVEEIRKLCVKYGISSDEYFIYSQVSNVKPDEALFKQGVT</sequence>
<evidence type="ECO:0000313" key="2">
    <source>
        <dbReference type="EMBL" id="QMV44438.1"/>
    </source>
</evidence>
<dbReference type="SUPFAM" id="SSF47413">
    <property type="entry name" value="lambda repressor-like DNA-binding domains"/>
    <property type="match status" value="1"/>
</dbReference>
<dbReference type="KEGG" id="cchl:FPL14_27170"/>
<gene>
    <name evidence="2" type="ORF">FPL14_27170</name>
</gene>
<reference evidence="2 3" key="1">
    <citation type="submission" date="2019-07" db="EMBL/GenBank/DDBJ databases">
        <authorList>
            <person name="Kim J.K."/>
            <person name="Cheong H.-M."/>
            <person name="Choi Y."/>
            <person name="Hwang K.J."/>
            <person name="Lee S."/>
            <person name="Choi C."/>
        </authorList>
    </citation>
    <scope>NUCLEOTIDE SEQUENCE [LARGE SCALE GENOMIC DNA]</scope>
    <source>
        <strain evidence="2 3">KS 22</strain>
    </source>
</reference>
<dbReference type="Pfam" id="PF01381">
    <property type="entry name" value="HTH_3"/>
    <property type="match status" value="1"/>
</dbReference>
<proteinExistence type="predicted"/>
<dbReference type="GO" id="GO:0003677">
    <property type="term" value="F:DNA binding"/>
    <property type="evidence" value="ECO:0007669"/>
    <property type="project" value="InterPro"/>
</dbReference>
<dbReference type="EMBL" id="CP041969">
    <property type="protein sequence ID" value="QMV44438.1"/>
    <property type="molecule type" value="Genomic_DNA"/>
</dbReference>
<dbReference type="Proteomes" id="UP000515679">
    <property type="component" value="Chromosome"/>
</dbReference>
<dbReference type="InterPro" id="IPR001387">
    <property type="entry name" value="Cro/C1-type_HTH"/>
</dbReference>
<dbReference type="RefSeq" id="WP_182300672.1">
    <property type="nucleotide sequence ID" value="NZ_CP041969.1"/>
</dbReference>